<proteinExistence type="predicted"/>
<protein>
    <submittedName>
        <fullName evidence="2">Uncharacterized protein</fullName>
    </submittedName>
</protein>
<keyword evidence="1" id="KW-0732">Signal</keyword>
<name>A0ABU0PB96_9MICO</name>
<keyword evidence="3" id="KW-1185">Reference proteome</keyword>
<dbReference type="Proteomes" id="UP001239085">
    <property type="component" value="Unassembled WGS sequence"/>
</dbReference>
<sequence>MTNGIGRRTVLTAAAWSVPVIAVAVATPLAAASTAALDVNLGVISASPSFVHLRFSTSNPSDAPLTVTVVCPRFPTDATFRSATPNAWTYSFGNDTASFTTTLAAHATGVSFNTAYASNHPSIRATTISFIASAPGYAAATPTVQVEFV</sequence>
<feature type="signal peptide" evidence="1">
    <location>
        <begin position="1"/>
        <end position="22"/>
    </location>
</feature>
<dbReference type="InterPro" id="IPR006311">
    <property type="entry name" value="TAT_signal"/>
</dbReference>
<feature type="chain" id="PRO_5047021661" evidence="1">
    <location>
        <begin position="23"/>
        <end position="149"/>
    </location>
</feature>
<dbReference type="EMBL" id="JAUSXK010000001">
    <property type="protein sequence ID" value="MDQ0644630.1"/>
    <property type="molecule type" value="Genomic_DNA"/>
</dbReference>
<dbReference type="RefSeq" id="WP_307362563.1">
    <property type="nucleotide sequence ID" value="NZ_JAUSXK010000001.1"/>
</dbReference>
<reference evidence="2 3" key="1">
    <citation type="submission" date="2023-07" db="EMBL/GenBank/DDBJ databases">
        <title>Comparative genomics of wheat-associated soil bacteria to identify genetic determinants of phenazine resistance.</title>
        <authorList>
            <person name="Mouncey N."/>
        </authorList>
    </citation>
    <scope>NUCLEOTIDE SEQUENCE [LARGE SCALE GENOMIC DNA]</scope>
    <source>
        <strain evidence="2 3">W2I7</strain>
    </source>
</reference>
<dbReference type="PROSITE" id="PS51318">
    <property type="entry name" value="TAT"/>
    <property type="match status" value="1"/>
</dbReference>
<evidence type="ECO:0000256" key="1">
    <source>
        <dbReference type="SAM" id="SignalP"/>
    </source>
</evidence>
<evidence type="ECO:0000313" key="3">
    <source>
        <dbReference type="Proteomes" id="UP001239085"/>
    </source>
</evidence>
<accession>A0ABU0PB96</accession>
<evidence type="ECO:0000313" key="2">
    <source>
        <dbReference type="EMBL" id="MDQ0644630.1"/>
    </source>
</evidence>
<comment type="caution">
    <text evidence="2">The sequence shown here is derived from an EMBL/GenBank/DDBJ whole genome shotgun (WGS) entry which is preliminary data.</text>
</comment>
<gene>
    <name evidence="2" type="ORF">QFZ46_002790</name>
</gene>
<organism evidence="2 3">
    <name type="scientific">Microbacterium murale</name>
    <dbReference type="NCBI Taxonomy" id="1081040"/>
    <lineage>
        <taxon>Bacteria</taxon>
        <taxon>Bacillati</taxon>
        <taxon>Actinomycetota</taxon>
        <taxon>Actinomycetes</taxon>
        <taxon>Micrococcales</taxon>
        <taxon>Microbacteriaceae</taxon>
        <taxon>Microbacterium</taxon>
    </lineage>
</organism>